<proteinExistence type="predicted"/>
<feature type="domain" description="mRNA capping enzyme C-terminal" evidence="1">
    <location>
        <begin position="85"/>
        <end position="124"/>
    </location>
</feature>
<dbReference type="Pfam" id="PF03919">
    <property type="entry name" value="mRNA_cap_C"/>
    <property type="match status" value="1"/>
</dbReference>
<dbReference type="EMBL" id="QGNW01000053">
    <property type="protein sequence ID" value="RVX06080.1"/>
    <property type="molecule type" value="Genomic_DNA"/>
</dbReference>
<dbReference type="Proteomes" id="UP000288805">
    <property type="component" value="Unassembled WGS sequence"/>
</dbReference>
<dbReference type="InterPro" id="IPR012340">
    <property type="entry name" value="NA-bd_OB-fold"/>
</dbReference>
<gene>
    <name evidence="2" type="ORF">CK203_018720</name>
</gene>
<dbReference type="SUPFAM" id="SSF50249">
    <property type="entry name" value="Nucleic acid-binding proteins"/>
    <property type="match status" value="1"/>
</dbReference>
<sequence>MGSSTGEGGGFSVEGFRRARRTFPVRAQAGGGGVPAGLRAGFARVVGSLLARLFWRRIRLYGAELHVVLCILSQYLGISDGLDPTSYHGKIIECSWDFDAREWSFMRVRIDKSTPNEFGTYMKVQLIAIVFSGCFFLESFNPAGLNEVACCIVKKKGYGMIAKPTSIQMQHDVGEWRVTIARKSTESAVDTGNRTAPDVCPCFLTAQVTGCLSGIMIAGMLLVKPESNALASCPQ</sequence>
<accession>A0A438JAT0</accession>
<evidence type="ECO:0000313" key="2">
    <source>
        <dbReference type="EMBL" id="RVX06080.1"/>
    </source>
</evidence>
<name>A0A438JAT0_VITVI</name>
<evidence type="ECO:0000313" key="3">
    <source>
        <dbReference type="Proteomes" id="UP000288805"/>
    </source>
</evidence>
<dbReference type="AlphaFoldDB" id="A0A438JAT0"/>
<evidence type="ECO:0000259" key="1">
    <source>
        <dbReference type="Pfam" id="PF03919"/>
    </source>
</evidence>
<dbReference type="InterPro" id="IPR013846">
    <property type="entry name" value="mRNA_cap_enzyme_C"/>
</dbReference>
<comment type="caution">
    <text evidence="2">The sequence shown here is derived from an EMBL/GenBank/DDBJ whole genome shotgun (WGS) entry which is preliminary data.</text>
</comment>
<dbReference type="Gene3D" id="2.40.50.140">
    <property type="entry name" value="Nucleic acid-binding proteins"/>
    <property type="match status" value="1"/>
</dbReference>
<reference evidence="2 3" key="1">
    <citation type="journal article" date="2018" name="PLoS Genet.">
        <title>Population sequencing reveals clonal diversity and ancestral inbreeding in the grapevine cultivar Chardonnay.</title>
        <authorList>
            <person name="Roach M.J."/>
            <person name="Johnson D.L."/>
            <person name="Bohlmann J."/>
            <person name="van Vuuren H.J."/>
            <person name="Jones S.J."/>
            <person name="Pretorius I.S."/>
            <person name="Schmidt S.A."/>
            <person name="Borneman A.R."/>
        </authorList>
    </citation>
    <scope>NUCLEOTIDE SEQUENCE [LARGE SCALE GENOMIC DNA]</scope>
    <source>
        <strain evidence="3">cv. Chardonnay</strain>
        <tissue evidence="2">Leaf</tissue>
    </source>
</reference>
<protein>
    <recommendedName>
        <fullName evidence="1">mRNA capping enzyme C-terminal domain-containing protein</fullName>
    </recommendedName>
</protein>
<organism evidence="2 3">
    <name type="scientific">Vitis vinifera</name>
    <name type="common">Grape</name>
    <dbReference type="NCBI Taxonomy" id="29760"/>
    <lineage>
        <taxon>Eukaryota</taxon>
        <taxon>Viridiplantae</taxon>
        <taxon>Streptophyta</taxon>
        <taxon>Embryophyta</taxon>
        <taxon>Tracheophyta</taxon>
        <taxon>Spermatophyta</taxon>
        <taxon>Magnoliopsida</taxon>
        <taxon>eudicotyledons</taxon>
        <taxon>Gunneridae</taxon>
        <taxon>Pentapetalae</taxon>
        <taxon>rosids</taxon>
        <taxon>Vitales</taxon>
        <taxon>Vitaceae</taxon>
        <taxon>Viteae</taxon>
        <taxon>Vitis</taxon>
    </lineage>
</organism>